<gene>
    <name evidence="1" type="ORF">I6M80_09850</name>
</gene>
<accession>A0ABS1A464</accession>
<sequence length="213" mass="24585">MAKLSSRSSVNTTPQVVETIFTPQLLIPCEVTHRDESRHHFPGIDAIMARYQVDDVCIVKEFEAAIRTAQRVWIIDKHLFSEDGKNPIHSRRIQKVVNWFLTNHIQTIRILTGHHDDQAKIEKEFEELEEFVTNERAKVDTPLKVELSFSLKDFDYVHDRFAIIDDELWHFGATVGGFHRSINAASRGWSADTHKAVQFFDTAWKMANANGKK</sequence>
<dbReference type="EMBL" id="JADWNA010000005">
    <property type="protein sequence ID" value="MBJ8390553.1"/>
    <property type="molecule type" value="Genomic_DNA"/>
</dbReference>
<proteinExistence type="predicted"/>
<protein>
    <submittedName>
        <fullName evidence="1">Uncharacterized protein</fullName>
    </submittedName>
</protein>
<reference evidence="1 2" key="1">
    <citation type="submission" date="2020-11" db="EMBL/GenBank/DDBJ databases">
        <title>Enhanced detection system for hospital associated transmission using whole genome sequencing surveillance.</title>
        <authorList>
            <person name="Harrison L.H."/>
            <person name="Van Tyne D."/>
            <person name="Marsh J.W."/>
            <person name="Griffith M.P."/>
            <person name="Snyder D.J."/>
            <person name="Cooper V.S."/>
            <person name="Mustapha M."/>
        </authorList>
    </citation>
    <scope>NUCLEOTIDE SEQUENCE [LARGE SCALE GENOMIC DNA]</scope>
    <source>
        <strain evidence="1 2">CB00171</strain>
    </source>
</reference>
<dbReference type="RefSeq" id="WP_087856105.1">
    <property type="nucleotide sequence ID" value="NZ_JADWNA010000005.1"/>
</dbReference>
<name>A0ABS1A464_9ENTR</name>
<organism evidence="1 2">
    <name type="scientific">Citrobacter cronae</name>
    <dbReference type="NCBI Taxonomy" id="1748967"/>
    <lineage>
        <taxon>Bacteria</taxon>
        <taxon>Pseudomonadati</taxon>
        <taxon>Pseudomonadota</taxon>
        <taxon>Gammaproteobacteria</taxon>
        <taxon>Enterobacterales</taxon>
        <taxon>Enterobacteriaceae</taxon>
        <taxon>Citrobacter</taxon>
        <taxon>Citrobacter freundii complex</taxon>
    </lineage>
</organism>
<dbReference type="Proteomes" id="UP001318920">
    <property type="component" value="Unassembled WGS sequence"/>
</dbReference>
<evidence type="ECO:0000313" key="2">
    <source>
        <dbReference type="Proteomes" id="UP001318920"/>
    </source>
</evidence>
<comment type="caution">
    <text evidence="1">The sequence shown here is derived from an EMBL/GenBank/DDBJ whole genome shotgun (WGS) entry which is preliminary data.</text>
</comment>
<evidence type="ECO:0000313" key="1">
    <source>
        <dbReference type="EMBL" id="MBJ8390553.1"/>
    </source>
</evidence>
<keyword evidence="2" id="KW-1185">Reference proteome</keyword>